<dbReference type="InterPro" id="IPR008988">
    <property type="entry name" value="Transcriptional_repressor_C"/>
</dbReference>
<keyword evidence="6" id="KW-0804">Transcription</keyword>
<dbReference type="HOGENOM" id="CLU_051096_4_0_6"/>
<dbReference type="Pfam" id="PF02237">
    <property type="entry name" value="BPL_C"/>
    <property type="match status" value="1"/>
</dbReference>
<dbReference type="InterPro" id="IPR045864">
    <property type="entry name" value="aa-tRNA-synth_II/BPL/LPL"/>
</dbReference>
<dbReference type="eggNOG" id="COG1654">
    <property type="taxonomic scope" value="Bacteria"/>
</dbReference>
<dbReference type="Pfam" id="PF08279">
    <property type="entry name" value="HTH_11"/>
    <property type="match status" value="1"/>
</dbReference>
<dbReference type="Gene3D" id="3.30.930.10">
    <property type="entry name" value="Bira Bifunctional Protein, Domain 2"/>
    <property type="match status" value="1"/>
</dbReference>
<dbReference type="InterPro" id="IPR004408">
    <property type="entry name" value="Biotin_CoA_COase_ligase"/>
</dbReference>
<dbReference type="Gene3D" id="1.10.10.10">
    <property type="entry name" value="Winged helix-like DNA-binding domain superfamily/Winged helix DNA-binding domain"/>
    <property type="match status" value="1"/>
</dbReference>
<keyword evidence="6" id="KW-0805">Transcription regulation</keyword>
<dbReference type="InterPro" id="IPR036390">
    <property type="entry name" value="WH_DNA-bd_sf"/>
</dbReference>
<dbReference type="Pfam" id="PF03099">
    <property type="entry name" value="BPL_LplA_LipB"/>
    <property type="match status" value="1"/>
</dbReference>
<dbReference type="SUPFAM" id="SSF50037">
    <property type="entry name" value="C-terminal domain of transcriptional repressors"/>
    <property type="match status" value="1"/>
</dbReference>
<dbReference type="GO" id="GO:0005524">
    <property type="term" value="F:ATP binding"/>
    <property type="evidence" value="ECO:0007669"/>
    <property type="project" value="UniProtKB-UniRule"/>
</dbReference>
<keyword evidence="4 6" id="KW-0092">Biotin</keyword>
<proteinExistence type="inferred from homology"/>
<dbReference type="GO" id="GO:0003677">
    <property type="term" value="F:DNA binding"/>
    <property type="evidence" value="ECO:0007669"/>
    <property type="project" value="UniProtKB-UniRule"/>
</dbReference>
<feature type="binding site" evidence="6">
    <location>
        <position position="192"/>
    </location>
    <ligand>
        <name>biotin</name>
        <dbReference type="ChEBI" id="CHEBI:57586"/>
    </ligand>
</feature>
<dbReference type="Gene3D" id="2.30.30.100">
    <property type="match status" value="1"/>
</dbReference>
<keyword evidence="3 6" id="KW-0067">ATP-binding</keyword>
<comment type="function">
    <text evidence="6">Acts both as a biotin--[acetyl-CoA-carboxylase] ligase and a biotin-operon repressor. In the presence of ATP, BirA activates biotin to form the BirA-biotinyl-5'-adenylate (BirA-bio-5'-AMP or holoBirA) complex. HoloBirA can either transfer the biotinyl moiety to the biotin carboxyl carrier protein (BCCP) subunit of acetyl-CoA carboxylase, or bind to the biotin operator site and inhibit transcription of the operon.</text>
</comment>
<organism evidence="8 9">
    <name type="scientific">Nitrococcus mobilis Nb-231</name>
    <dbReference type="NCBI Taxonomy" id="314278"/>
    <lineage>
        <taxon>Bacteria</taxon>
        <taxon>Pseudomonadati</taxon>
        <taxon>Pseudomonadota</taxon>
        <taxon>Gammaproteobacteria</taxon>
        <taxon>Chromatiales</taxon>
        <taxon>Ectothiorhodospiraceae</taxon>
        <taxon>Nitrococcus</taxon>
    </lineage>
</organism>
<dbReference type="RefSeq" id="WP_005003878.1">
    <property type="nucleotide sequence ID" value="NZ_CH672427.1"/>
</dbReference>
<dbReference type="SUPFAM" id="SSF55681">
    <property type="entry name" value="Class II aaRS and biotin synthetases"/>
    <property type="match status" value="1"/>
</dbReference>
<dbReference type="InterPro" id="IPR004143">
    <property type="entry name" value="BPL_LPL_catalytic"/>
</dbReference>
<dbReference type="CDD" id="cd16442">
    <property type="entry name" value="BPL"/>
    <property type="match status" value="1"/>
</dbReference>
<keyword evidence="2 6" id="KW-0547">Nucleotide-binding</keyword>
<protein>
    <recommendedName>
        <fullName evidence="6">Bifunctional ligase/repressor BirA</fullName>
    </recommendedName>
    <alternativeName>
        <fullName evidence="6">Biotin operon repressor</fullName>
    </alternativeName>
    <alternativeName>
        <fullName evidence="6">Biotin--[acetyl-CoA-carboxylase] ligase</fullName>
        <ecNumber evidence="6">6.3.4.15</ecNumber>
    </alternativeName>
    <alternativeName>
        <fullName evidence="6">Biotin--protein ligase</fullName>
    </alternativeName>
    <alternativeName>
        <fullName evidence="6">Biotin-[acetyl-CoA carboxylase] synthetase</fullName>
    </alternativeName>
</protein>
<dbReference type="GO" id="GO:0004077">
    <property type="term" value="F:biotin--[biotin carboxyl-carrier protein] ligase activity"/>
    <property type="evidence" value="ECO:0007669"/>
    <property type="project" value="UniProtKB-UniRule"/>
</dbReference>
<evidence type="ECO:0000256" key="2">
    <source>
        <dbReference type="ARBA" id="ARBA00022741"/>
    </source>
</evidence>
<name>A4BL48_9GAMM</name>
<dbReference type="InterPro" id="IPR030855">
    <property type="entry name" value="Bifunct_BirA"/>
</dbReference>
<feature type="binding site" evidence="6">
    <location>
        <begin position="100"/>
        <end position="102"/>
    </location>
    <ligand>
        <name>biotin</name>
        <dbReference type="ChEBI" id="CHEBI:57586"/>
    </ligand>
</feature>
<dbReference type="SUPFAM" id="SSF46785">
    <property type="entry name" value="Winged helix' DNA-binding domain"/>
    <property type="match status" value="1"/>
</dbReference>
<dbReference type="GO" id="GO:0005737">
    <property type="term" value="C:cytoplasm"/>
    <property type="evidence" value="ECO:0007669"/>
    <property type="project" value="TreeGrafter"/>
</dbReference>
<keyword evidence="6" id="KW-0678">Repressor</keyword>
<keyword evidence="9" id="KW-1185">Reference proteome</keyword>
<evidence type="ECO:0000256" key="3">
    <source>
        <dbReference type="ARBA" id="ARBA00022840"/>
    </source>
</evidence>
<dbReference type="STRING" id="314278.NB231_14488"/>
<dbReference type="NCBIfam" id="TIGR00121">
    <property type="entry name" value="birA_ligase"/>
    <property type="match status" value="1"/>
</dbReference>
<dbReference type="InterPro" id="IPR036388">
    <property type="entry name" value="WH-like_DNA-bd_sf"/>
</dbReference>
<comment type="similarity">
    <text evidence="6">Belongs to the biotin--protein ligase family.</text>
</comment>
<evidence type="ECO:0000313" key="8">
    <source>
        <dbReference type="EMBL" id="EAR23036.1"/>
    </source>
</evidence>
<dbReference type="PROSITE" id="PS51733">
    <property type="entry name" value="BPL_LPL_CATALYTIC"/>
    <property type="match status" value="1"/>
</dbReference>
<dbReference type="eggNOG" id="COG0340">
    <property type="taxonomic scope" value="Bacteria"/>
</dbReference>
<dbReference type="InterPro" id="IPR003142">
    <property type="entry name" value="BPL_C"/>
</dbReference>
<dbReference type="AlphaFoldDB" id="A4BL48"/>
<evidence type="ECO:0000256" key="6">
    <source>
        <dbReference type="HAMAP-Rule" id="MF_00978"/>
    </source>
</evidence>
<keyword evidence="6" id="KW-0238">DNA-binding</keyword>
<dbReference type="GO" id="GO:0006355">
    <property type="term" value="P:regulation of DNA-templated transcription"/>
    <property type="evidence" value="ECO:0007669"/>
    <property type="project" value="UniProtKB-UniRule"/>
</dbReference>
<feature type="binding site" evidence="6">
    <location>
        <position position="121"/>
    </location>
    <ligand>
        <name>biotin</name>
        <dbReference type="ChEBI" id="CHEBI:57586"/>
    </ligand>
</feature>
<dbReference type="PANTHER" id="PTHR12835">
    <property type="entry name" value="BIOTIN PROTEIN LIGASE"/>
    <property type="match status" value="1"/>
</dbReference>
<gene>
    <name evidence="6" type="primary">birA</name>
    <name evidence="8" type="ORF">NB231_14488</name>
</gene>
<comment type="caution">
    <text evidence="8">The sequence shown here is derived from an EMBL/GenBank/DDBJ whole genome shotgun (WGS) entry which is preliminary data.</text>
</comment>
<evidence type="ECO:0000256" key="1">
    <source>
        <dbReference type="ARBA" id="ARBA00022598"/>
    </source>
</evidence>
<comment type="catalytic activity">
    <reaction evidence="5 6">
        <text>biotin + L-lysyl-[protein] + ATP = N(6)-biotinyl-L-lysyl-[protein] + AMP + diphosphate + H(+)</text>
        <dbReference type="Rhea" id="RHEA:11756"/>
        <dbReference type="Rhea" id="RHEA-COMP:9752"/>
        <dbReference type="Rhea" id="RHEA-COMP:10505"/>
        <dbReference type="ChEBI" id="CHEBI:15378"/>
        <dbReference type="ChEBI" id="CHEBI:29969"/>
        <dbReference type="ChEBI" id="CHEBI:30616"/>
        <dbReference type="ChEBI" id="CHEBI:33019"/>
        <dbReference type="ChEBI" id="CHEBI:57586"/>
        <dbReference type="ChEBI" id="CHEBI:83144"/>
        <dbReference type="ChEBI" id="CHEBI:456215"/>
        <dbReference type="EC" id="6.3.4.15"/>
    </reaction>
</comment>
<sequence>MQVSTRRAAGREARLFELLADGRFHSGEAIARTLGVSRAAVWKNMQRLRALGGAIDAVRGRGYRSRYPIEALSAESIAAHLDPLVQARLDRLDVVTSIDSTNAALLGEALSDRRVLFAEHQRCGRGRRGRRWESPWCGGLYLSLRWVYTDLPSGPGALALLVGVALADTLEALGYGAIGVKWPNDLIRDGRKLGGVLIELAGDPTGTCRLVIGVGINWQLPPALEAELDQPATGLMDTVHTARLPGRNQVAAALIDALVRACHAFPADLDAALAERWPRRDVLYGREITIRQPSGFVTGRMAGIDREGALLLDTPVGQQRFYSGDIRVRLTE</sequence>
<reference evidence="8 9" key="1">
    <citation type="submission" date="2006-02" db="EMBL/GenBank/DDBJ databases">
        <authorList>
            <person name="Waterbury J."/>
            <person name="Ferriera S."/>
            <person name="Johnson J."/>
            <person name="Kravitz S."/>
            <person name="Halpern A."/>
            <person name="Remington K."/>
            <person name="Beeson K."/>
            <person name="Tran B."/>
            <person name="Rogers Y.-H."/>
            <person name="Friedman R."/>
            <person name="Venter J.C."/>
        </authorList>
    </citation>
    <scope>NUCLEOTIDE SEQUENCE [LARGE SCALE GENOMIC DNA]</scope>
    <source>
        <strain evidence="8 9">Nb-231</strain>
    </source>
</reference>
<dbReference type="InterPro" id="IPR013196">
    <property type="entry name" value="HTH_11"/>
</dbReference>
<evidence type="ECO:0000256" key="4">
    <source>
        <dbReference type="ARBA" id="ARBA00023267"/>
    </source>
</evidence>
<dbReference type="EC" id="6.3.4.15" evidence="6"/>
<accession>A4BL48</accession>
<feature type="DNA-binding region" description="H-T-H motif" evidence="6">
    <location>
        <begin position="27"/>
        <end position="46"/>
    </location>
</feature>
<evidence type="ECO:0000259" key="7">
    <source>
        <dbReference type="PROSITE" id="PS51733"/>
    </source>
</evidence>
<keyword evidence="1 6" id="KW-0436">Ligase</keyword>
<dbReference type="PANTHER" id="PTHR12835:SF5">
    <property type="entry name" value="BIOTIN--PROTEIN LIGASE"/>
    <property type="match status" value="1"/>
</dbReference>
<dbReference type="EMBL" id="AAOF01000001">
    <property type="protein sequence ID" value="EAR23036.1"/>
    <property type="molecule type" value="Genomic_DNA"/>
</dbReference>
<feature type="domain" description="BPL/LPL catalytic" evidence="7">
    <location>
        <begin position="76"/>
        <end position="266"/>
    </location>
</feature>
<dbReference type="HAMAP" id="MF_00978">
    <property type="entry name" value="Bifunct_BirA"/>
    <property type="match status" value="1"/>
</dbReference>
<dbReference type="Proteomes" id="UP000003374">
    <property type="component" value="Unassembled WGS sequence"/>
</dbReference>
<evidence type="ECO:0000256" key="5">
    <source>
        <dbReference type="ARBA" id="ARBA00047846"/>
    </source>
</evidence>
<feature type="binding site" evidence="6">
    <location>
        <begin position="125"/>
        <end position="127"/>
    </location>
    <ligand>
        <name>biotin</name>
        <dbReference type="ChEBI" id="CHEBI:57586"/>
    </ligand>
</feature>
<evidence type="ECO:0000313" key="9">
    <source>
        <dbReference type="Proteomes" id="UP000003374"/>
    </source>
</evidence>